<keyword evidence="3 5" id="KW-1133">Transmembrane helix</keyword>
<evidence type="ECO:0000256" key="5">
    <source>
        <dbReference type="SAM" id="Phobius"/>
    </source>
</evidence>
<keyword evidence="2 5" id="KW-0812">Transmembrane</keyword>
<name>A0A835YNT4_9STRA</name>
<evidence type="ECO:0000256" key="4">
    <source>
        <dbReference type="ARBA" id="ARBA00023136"/>
    </source>
</evidence>
<comment type="subcellular location">
    <subcellularLocation>
        <location evidence="1">Membrane</location>
        <topology evidence="1">Multi-pass membrane protein</topology>
    </subcellularLocation>
</comment>
<dbReference type="PANTHER" id="PTHR21389">
    <property type="entry name" value="P53 INDUCED PROTEIN"/>
    <property type="match status" value="1"/>
</dbReference>
<dbReference type="GO" id="GO:0016020">
    <property type="term" value="C:membrane"/>
    <property type="evidence" value="ECO:0007669"/>
    <property type="project" value="UniProtKB-SubCell"/>
</dbReference>
<dbReference type="AlphaFoldDB" id="A0A835YNT4"/>
<organism evidence="6 7">
    <name type="scientific">Tribonema minus</name>
    <dbReference type="NCBI Taxonomy" id="303371"/>
    <lineage>
        <taxon>Eukaryota</taxon>
        <taxon>Sar</taxon>
        <taxon>Stramenopiles</taxon>
        <taxon>Ochrophyta</taxon>
        <taxon>PX clade</taxon>
        <taxon>Xanthophyceae</taxon>
        <taxon>Tribonematales</taxon>
        <taxon>Tribonemataceae</taxon>
        <taxon>Tribonema</taxon>
    </lineage>
</organism>
<dbReference type="InterPro" id="IPR059112">
    <property type="entry name" value="CysZ/EI24"/>
</dbReference>
<feature type="transmembrane region" description="Helical" evidence="5">
    <location>
        <begin position="210"/>
        <end position="235"/>
    </location>
</feature>
<dbReference type="Proteomes" id="UP000664859">
    <property type="component" value="Unassembled WGS sequence"/>
</dbReference>
<protein>
    <submittedName>
        <fullName evidence="6">Etoposide-induced protein 2.4-domain-containing protein</fullName>
    </submittedName>
</protein>
<sequence length="294" mass="32451">MVLEWANDAFRLYWTGVQDALNVYWPAYYAIKSEKIRKASSRCIVLNGVLFIGSIVLLHSGLLPLLHKAGGLVLGARGDVASAAHTVVEAAVGALYQAFWITPLYLISLLMNTIWYSRIADAAFELHHGVKVAVGVDVTIKEGMYRALVLVFYVLESVVAYQALPVVGPLVSTVLVCWMNALYSFESVWTMQGLDLQKRLLLIERHWPYFMGFGTPVALVSSFWSTFIGLGVFAVCFPACLIQATCSTFGRPDTVDEEVTGLPAPRLPIFRLSTRCSDAVLRGVNDVVSAKKRR</sequence>
<evidence type="ECO:0000313" key="6">
    <source>
        <dbReference type="EMBL" id="KAG5176945.1"/>
    </source>
</evidence>
<dbReference type="PANTHER" id="PTHR21389:SF0">
    <property type="entry name" value="ETOPOSIDE-INDUCED PROTEIN 2.4 HOMOLOG"/>
    <property type="match status" value="1"/>
</dbReference>
<evidence type="ECO:0000313" key="7">
    <source>
        <dbReference type="Proteomes" id="UP000664859"/>
    </source>
</evidence>
<dbReference type="GO" id="GO:0016236">
    <property type="term" value="P:macroautophagy"/>
    <property type="evidence" value="ECO:0007669"/>
    <property type="project" value="TreeGrafter"/>
</dbReference>
<feature type="transmembrane region" description="Helical" evidence="5">
    <location>
        <begin position="43"/>
        <end position="66"/>
    </location>
</feature>
<evidence type="ECO:0000256" key="3">
    <source>
        <dbReference type="ARBA" id="ARBA00022989"/>
    </source>
</evidence>
<dbReference type="GO" id="GO:0005783">
    <property type="term" value="C:endoplasmic reticulum"/>
    <property type="evidence" value="ECO:0007669"/>
    <property type="project" value="TreeGrafter"/>
</dbReference>
<keyword evidence="7" id="KW-1185">Reference proteome</keyword>
<feature type="transmembrane region" description="Helical" evidence="5">
    <location>
        <begin position="147"/>
        <end position="164"/>
    </location>
</feature>
<proteinExistence type="predicted"/>
<dbReference type="OrthoDB" id="266518at2759"/>
<dbReference type="EMBL" id="JAFCMP010000531">
    <property type="protein sequence ID" value="KAG5176945.1"/>
    <property type="molecule type" value="Genomic_DNA"/>
</dbReference>
<evidence type="ECO:0000256" key="1">
    <source>
        <dbReference type="ARBA" id="ARBA00004141"/>
    </source>
</evidence>
<evidence type="ECO:0000256" key="2">
    <source>
        <dbReference type="ARBA" id="ARBA00022692"/>
    </source>
</evidence>
<comment type="caution">
    <text evidence="6">The sequence shown here is derived from an EMBL/GenBank/DDBJ whole genome shotgun (WGS) entry which is preliminary data.</text>
</comment>
<keyword evidence="4 5" id="KW-0472">Membrane</keyword>
<reference evidence="6" key="1">
    <citation type="submission" date="2021-02" db="EMBL/GenBank/DDBJ databases">
        <title>First Annotated Genome of the Yellow-green Alga Tribonema minus.</title>
        <authorList>
            <person name="Mahan K.M."/>
        </authorList>
    </citation>
    <scope>NUCLEOTIDE SEQUENCE</scope>
    <source>
        <strain evidence="6">UTEX B ZZ1240</strain>
    </source>
</reference>
<gene>
    <name evidence="6" type="ORF">JKP88DRAFT_202724</name>
</gene>
<dbReference type="Pfam" id="PF07264">
    <property type="entry name" value="EI24"/>
    <property type="match status" value="1"/>
</dbReference>
<feature type="transmembrane region" description="Helical" evidence="5">
    <location>
        <begin position="86"/>
        <end position="110"/>
    </location>
</feature>
<accession>A0A835YNT4</accession>